<protein>
    <recommendedName>
        <fullName evidence="4">Histone-lysine N-methyltransferase SETMAR</fullName>
    </recommendedName>
</protein>
<sequence>MSPESSTEIYPAFAHIGLRENPEKTSTSRKCAPIDIHRRLKAVYRGQYVEISTVRRWSARARNEPGATLNLCDKGRSGRPCTATDYAHRNRDNEFNTANRRITQQHLSIQCSISRERVQVIIAELRFRKIWARWMPRMLLPHMKQKRLGICQQLLLRCEREGDESLKEHVTGDESWIHHFDPENKRTNSKGSSRYGEPLLQHDNSRPHTSAMTTEHIQRLGFDVVDNPSYSPDLAPLDFRLFPKLKEHLRGHLFNIDDAMQTEMRLWFRHQSETFYSDGLKKLVTRREKCIHR</sequence>
<accession>A0ABQ8SAM6</accession>
<evidence type="ECO:0000313" key="2">
    <source>
        <dbReference type="EMBL" id="KAJ4430776.1"/>
    </source>
</evidence>
<evidence type="ECO:0000313" key="3">
    <source>
        <dbReference type="Proteomes" id="UP001148838"/>
    </source>
</evidence>
<dbReference type="Gene3D" id="3.30.420.10">
    <property type="entry name" value="Ribonuclease H-like superfamily/Ribonuclease H"/>
    <property type="match status" value="2"/>
</dbReference>
<dbReference type="PANTHER" id="PTHR46060">
    <property type="entry name" value="MARINER MOS1 TRANSPOSASE-LIKE PROTEIN"/>
    <property type="match status" value="1"/>
</dbReference>
<name>A0ABQ8SAM6_PERAM</name>
<evidence type="ECO:0008006" key="4">
    <source>
        <dbReference type="Google" id="ProtNLM"/>
    </source>
</evidence>
<organism evidence="2 3">
    <name type="scientific">Periplaneta americana</name>
    <name type="common">American cockroach</name>
    <name type="synonym">Blatta americana</name>
    <dbReference type="NCBI Taxonomy" id="6978"/>
    <lineage>
        <taxon>Eukaryota</taxon>
        <taxon>Metazoa</taxon>
        <taxon>Ecdysozoa</taxon>
        <taxon>Arthropoda</taxon>
        <taxon>Hexapoda</taxon>
        <taxon>Insecta</taxon>
        <taxon>Pterygota</taxon>
        <taxon>Neoptera</taxon>
        <taxon>Polyneoptera</taxon>
        <taxon>Dictyoptera</taxon>
        <taxon>Blattodea</taxon>
        <taxon>Blattoidea</taxon>
        <taxon>Blattidae</taxon>
        <taxon>Blattinae</taxon>
        <taxon>Periplaneta</taxon>
    </lineage>
</organism>
<feature type="region of interest" description="Disordered" evidence="1">
    <location>
        <begin position="179"/>
        <end position="213"/>
    </location>
</feature>
<dbReference type="InterPro" id="IPR036397">
    <property type="entry name" value="RNaseH_sf"/>
</dbReference>
<dbReference type="Proteomes" id="UP001148838">
    <property type="component" value="Unassembled WGS sequence"/>
</dbReference>
<dbReference type="EMBL" id="JAJSOF020000031">
    <property type="protein sequence ID" value="KAJ4430776.1"/>
    <property type="molecule type" value="Genomic_DNA"/>
</dbReference>
<keyword evidence="3" id="KW-1185">Reference proteome</keyword>
<proteinExistence type="predicted"/>
<dbReference type="InterPro" id="IPR052709">
    <property type="entry name" value="Transposase-MT_Hybrid"/>
</dbReference>
<reference evidence="2 3" key="1">
    <citation type="journal article" date="2022" name="Allergy">
        <title>Genome assembly and annotation of Periplaneta americana reveal a comprehensive cockroach allergen profile.</title>
        <authorList>
            <person name="Wang L."/>
            <person name="Xiong Q."/>
            <person name="Saelim N."/>
            <person name="Wang L."/>
            <person name="Nong W."/>
            <person name="Wan A.T."/>
            <person name="Shi M."/>
            <person name="Liu X."/>
            <person name="Cao Q."/>
            <person name="Hui J.H.L."/>
            <person name="Sookrung N."/>
            <person name="Leung T.F."/>
            <person name="Tungtrongchitr A."/>
            <person name="Tsui S.K.W."/>
        </authorList>
    </citation>
    <scope>NUCLEOTIDE SEQUENCE [LARGE SCALE GENOMIC DNA]</scope>
    <source>
        <strain evidence="2">PWHHKU_190912</strain>
    </source>
</reference>
<gene>
    <name evidence="2" type="ORF">ANN_19367</name>
</gene>
<evidence type="ECO:0000256" key="1">
    <source>
        <dbReference type="SAM" id="MobiDB-lite"/>
    </source>
</evidence>
<comment type="caution">
    <text evidence="2">The sequence shown here is derived from an EMBL/GenBank/DDBJ whole genome shotgun (WGS) entry which is preliminary data.</text>
</comment>
<dbReference type="PANTHER" id="PTHR46060:SF1">
    <property type="entry name" value="MARINER MOS1 TRANSPOSASE-LIKE PROTEIN"/>
    <property type="match status" value="1"/>
</dbReference>